<organism evidence="1">
    <name type="scientific">marine sediment metagenome</name>
    <dbReference type="NCBI Taxonomy" id="412755"/>
    <lineage>
        <taxon>unclassified sequences</taxon>
        <taxon>metagenomes</taxon>
        <taxon>ecological metagenomes</taxon>
    </lineage>
</organism>
<reference evidence="1" key="1">
    <citation type="journal article" date="2014" name="Front. Microbiol.">
        <title>High frequency of phylogenetically diverse reductive dehalogenase-homologous genes in deep subseafloor sedimentary metagenomes.</title>
        <authorList>
            <person name="Kawai M."/>
            <person name="Futagami T."/>
            <person name="Toyoda A."/>
            <person name="Takaki Y."/>
            <person name="Nishi S."/>
            <person name="Hori S."/>
            <person name="Arai W."/>
            <person name="Tsubouchi T."/>
            <person name="Morono Y."/>
            <person name="Uchiyama I."/>
            <person name="Ito T."/>
            <person name="Fujiyama A."/>
            <person name="Inagaki F."/>
            <person name="Takami H."/>
        </authorList>
    </citation>
    <scope>NUCLEOTIDE SEQUENCE</scope>
    <source>
        <strain evidence="1">Expedition CK06-06</strain>
    </source>
</reference>
<dbReference type="AlphaFoldDB" id="X1EXB7"/>
<evidence type="ECO:0000313" key="1">
    <source>
        <dbReference type="EMBL" id="GAH37222.1"/>
    </source>
</evidence>
<comment type="caution">
    <text evidence="1">The sequence shown here is derived from an EMBL/GenBank/DDBJ whole genome shotgun (WGS) entry which is preliminary data.</text>
</comment>
<sequence>MNPEDFKSFGVFMSVLQETFSPDKPISKERTKIYFESLKDIPIANIELGIKELMRKKRYSIFPLPVEIREAAGFVEEDDLELSALSAFREACDLVHYFALEKELHPKDPYVNEAIYLCFGGWENFTRTDSKNDAWDKKHFVEVYKRLLASDKREKLLSQAEILKQIQGNRKKMKTLEEKK</sequence>
<name>X1EXB7_9ZZZZ</name>
<proteinExistence type="predicted"/>
<gene>
    <name evidence="1" type="ORF">S03H2_15971</name>
</gene>
<dbReference type="EMBL" id="BARU01008133">
    <property type="protein sequence ID" value="GAH37222.1"/>
    <property type="molecule type" value="Genomic_DNA"/>
</dbReference>
<evidence type="ECO:0008006" key="2">
    <source>
        <dbReference type="Google" id="ProtNLM"/>
    </source>
</evidence>
<protein>
    <recommendedName>
        <fullName evidence="2">Replicative helicase inhibitor G39P N-terminal domain-containing protein</fullName>
    </recommendedName>
</protein>
<accession>X1EXB7</accession>